<protein>
    <recommendedName>
        <fullName evidence="7">Amidophosphoribosyltransferase</fullName>
        <shortName evidence="7">ATase</shortName>
        <ecNumber evidence="7">2.4.2.14</ecNumber>
    </recommendedName>
    <alternativeName>
        <fullName evidence="7">Glutamine phosphoribosylpyrophosphate amidotransferase</fullName>
        <shortName evidence="7">GPATase</shortName>
    </alternativeName>
</protein>
<evidence type="ECO:0000256" key="11">
    <source>
        <dbReference type="PIRSR" id="PIRSR000485-3"/>
    </source>
</evidence>
<dbReference type="InterPro" id="IPR035584">
    <property type="entry name" value="PurF_N"/>
</dbReference>
<evidence type="ECO:0000256" key="4">
    <source>
        <dbReference type="ARBA" id="ARBA00022679"/>
    </source>
</evidence>
<reference evidence="14" key="1">
    <citation type="journal article" date="2003" name="Mol. Microbiol.">
        <title>Acidobacteria form a coherent but highly diverse group within the bacterial domain: evidence from environmental genomics.</title>
        <authorList>
            <person name="Quaiser A."/>
            <person name="Ochsenreiter T."/>
            <person name="Lanz C."/>
            <person name="Schuster S.C."/>
            <person name="Treusch A.H."/>
            <person name="Eck J."/>
            <person name="Schleper C."/>
        </authorList>
    </citation>
    <scope>NUCLEOTIDE SEQUENCE</scope>
</reference>
<accession>Q7X2X5</accession>
<sequence>MLDKFREECGVFGIFGHAEASNLTYLGLYALQHRGQESAGIAASDGSLIRVSKAVGYVNDVFNGDTLAKLPGTLAVGHVRYSTAGDSGVANAQPIVVDSFHGQLALAHNGNLVNAGEVRDALIREGAIFQTSADSEVLVHLFARSKGVTAEAAIIDAISQVRGAFSLVMMTKDRLVGVRDPHGFRPLVLGKLRDAWVLSSETCALDLIGASYVRDVEPGEIVVVSDQGLKSSKPFAPARRSQCVFEHVYFARPDSYVFGESVNEVRTEFGRRLARESGVAADVVVPIPDSGVCAAVGFAEASGIPMRFGLIRNHYVGRTFIEPQQSIRHFGVRVKLNPVRSILEGRRVVLVDDSIVRGTTSRKIVRMVRSAGATEVHMRISCPPTISPCFYGVDTPRRSELIAATHTIEEIRRYLDADSVSYLSLDGLTGAVQGGKNSYCTSCYTGEYPVAFPRDEAAYLQLALKLKPETAPSPQPVAVPELEQDPVPH</sequence>
<keyword evidence="7" id="KW-0004">4Fe-4S</keyword>
<dbReference type="SUPFAM" id="SSF56235">
    <property type="entry name" value="N-terminal nucleophile aminohydrolases (Ntn hydrolases)"/>
    <property type="match status" value="1"/>
</dbReference>
<dbReference type="GO" id="GO:0009113">
    <property type="term" value="P:purine nucleobase biosynthetic process"/>
    <property type="evidence" value="ECO:0007669"/>
    <property type="project" value="UniProtKB-UniRule"/>
</dbReference>
<comment type="cofactor">
    <cofactor evidence="7 11">
        <name>[4Fe-4S] cluster</name>
        <dbReference type="ChEBI" id="CHEBI:49883"/>
    </cofactor>
    <text evidence="7 11">Binds 1 [4Fe-4S] cluster per subunit.</text>
</comment>
<comment type="catalytic activity">
    <reaction evidence="7 8">
        <text>5-phospho-beta-D-ribosylamine + L-glutamate + diphosphate = 5-phospho-alpha-D-ribose 1-diphosphate + L-glutamine + H2O</text>
        <dbReference type="Rhea" id="RHEA:14905"/>
        <dbReference type="ChEBI" id="CHEBI:15377"/>
        <dbReference type="ChEBI" id="CHEBI:29985"/>
        <dbReference type="ChEBI" id="CHEBI:33019"/>
        <dbReference type="ChEBI" id="CHEBI:58017"/>
        <dbReference type="ChEBI" id="CHEBI:58359"/>
        <dbReference type="ChEBI" id="CHEBI:58681"/>
        <dbReference type="EC" id="2.4.2.14"/>
    </reaction>
</comment>
<feature type="binding site" evidence="7 10">
    <location>
        <position position="290"/>
    </location>
    <ligand>
        <name>Mg(2+)</name>
        <dbReference type="ChEBI" id="CHEBI:18420"/>
    </ligand>
</feature>
<dbReference type="GO" id="GO:0006189">
    <property type="term" value="P:'de novo' IMP biosynthetic process"/>
    <property type="evidence" value="ECO:0007669"/>
    <property type="project" value="UniProtKB-UniRule"/>
</dbReference>
<keyword evidence="3 7" id="KW-0328">Glycosyltransferase</keyword>
<dbReference type="HAMAP" id="MF_01931">
    <property type="entry name" value="PurF"/>
    <property type="match status" value="1"/>
</dbReference>
<evidence type="ECO:0000256" key="5">
    <source>
        <dbReference type="ARBA" id="ARBA00022755"/>
    </source>
</evidence>
<dbReference type="InterPro" id="IPR017932">
    <property type="entry name" value="GATase_2_dom"/>
</dbReference>
<evidence type="ECO:0000256" key="8">
    <source>
        <dbReference type="PIRNR" id="PIRNR000485"/>
    </source>
</evidence>
<comment type="function">
    <text evidence="7">Catalyzes the formation of phosphoribosylamine from phosphoribosylpyrophosphate (PRPP) and glutamine.</text>
</comment>
<dbReference type="Pfam" id="PF00156">
    <property type="entry name" value="Pribosyltran"/>
    <property type="match status" value="1"/>
</dbReference>
<dbReference type="InterPro" id="IPR029055">
    <property type="entry name" value="Ntn_hydrolases_N"/>
</dbReference>
<dbReference type="EMBL" id="AY281356">
    <property type="protein sequence ID" value="AAP58589.1"/>
    <property type="molecule type" value="Genomic_DNA"/>
</dbReference>
<evidence type="ECO:0000256" key="3">
    <source>
        <dbReference type="ARBA" id="ARBA00022676"/>
    </source>
</evidence>
<dbReference type="PANTHER" id="PTHR11907">
    <property type="entry name" value="AMIDOPHOSPHORIBOSYLTRANSFERASE"/>
    <property type="match status" value="1"/>
</dbReference>
<dbReference type="UniPathway" id="UPA00074">
    <property type="reaction ID" value="UER00124"/>
</dbReference>
<dbReference type="MEROPS" id="C44.001"/>
<comment type="pathway">
    <text evidence="1 7 8">Purine metabolism; IMP biosynthesis via de novo pathway; N(1)-(5-phospho-D-ribosyl)glycinamide from 5-phospho-alpha-D-ribose 1-diphosphate: step 1/2.</text>
</comment>
<dbReference type="SUPFAM" id="SSF53271">
    <property type="entry name" value="PRTase-like"/>
    <property type="match status" value="1"/>
</dbReference>
<dbReference type="CDD" id="cd06223">
    <property type="entry name" value="PRTases_typeI"/>
    <property type="match status" value="1"/>
</dbReference>
<dbReference type="NCBIfam" id="TIGR01134">
    <property type="entry name" value="purF"/>
    <property type="match status" value="1"/>
</dbReference>
<evidence type="ECO:0000259" key="13">
    <source>
        <dbReference type="PROSITE" id="PS51278"/>
    </source>
</evidence>
<evidence type="ECO:0000256" key="7">
    <source>
        <dbReference type="HAMAP-Rule" id="MF_01931"/>
    </source>
</evidence>
<comment type="similarity">
    <text evidence="2 7 8">In the C-terminal section; belongs to the purine/pyrimidine phosphoribosyltransferase family.</text>
</comment>
<name>Q7X2X5_9BACT</name>
<organism evidence="14">
    <name type="scientific">uncultured Acidobacteriota bacterium</name>
    <dbReference type="NCBI Taxonomy" id="171953"/>
    <lineage>
        <taxon>Bacteria</taxon>
        <taxon>Pseudomonadati</taxon>
        <taxon>Acidobacteriota</taxon>
        <taxon>environmental samples</taxon>
    </lineage>
</organism>
<dbReference type="Pfam" id="PF13537">
    <property type="entry name" value="GATase_7"/>
    <property type="match status" value="1"/>
</dbReference>
<dbReference type="Gene3D" id="3.40.50.2020">
    <property type="match status" value="1"/>
</dbReference>
<keyword evidence="4 7" id="KW-0808">Transferase</keyword>
<feature type="region of interest" description="Disordered" evidence="12">
    <location>
        <begin position="470"/>
        <end position="489"/>
    </location>
</feature>
<dbReference type="EC" id="2.4.2.14" evidence="7"/>
<proteinExistence type="inferred from homology"/>
<keyword evidence="6 7" id="KW-0315">Glutamine amidotransferase</keyword>
<dbReference type="InterPro" id="IPR000836">
    <property type="entry name" value="PRTase_dom"/>
</dbReference>
<evidence type="ECO:0000313" key="14">
    <source>
        <dbReference type="EMBL" id="AAP58589.1"/>
    </source>
</evidence>
<keyword evidence="5 7" id="KW-0658">Purine biosynthesis</keyword>
<feature type="binding site" evidence="7 10">
    <location>
        <position position="352"/>
    </location>
    <ligand>
        <name>Mg(2+)</name>
        <dbReference type="ChEBI" id="CHEBI:18420"/>
    </ligand>
</feature>
<feature type="binding site" evidence="7 11">
    <location>
        <position position="440"/>
    </location>
    <ligand>
        <name>[4Fe-4S] cluster</name>
        <dbReference type="ChEBI" id="CHEBI:49883"/>
    </ligand>
</feature>
<feature type="binding site" evidence="7 10">
    <location>
        <position position="353"/>
    </location>
    <ligand>
        <name>Mg(2+)</name>
        <dbReference type="ChEBI" id="CHEBI:18420"/>
    </ligand>
</feature>
<dbReference type="InterPro" id="IPR029057">
    <property type="entry name" value="PRTase-like"/>
</dbReference>
<dbReference type="CDD" id="cd00715">
    <property type="entry name" value="GPATase_N"/>
    <property type="match status" value="1"/>
</dbReference>
<feature type="binding site" evidence="7 11">
    <location>
        <position position="389"/>
    </location>
    <ligand>
        <name>[4Fe-4S] cluster</name>
        <dbReference type="ChEBI" id="CHEBI:49883"/>
    </ligand>
</feature>
<dbReference type="PIRSF" id="PIRSF000485">
    <property type="entry name" value="Amd_phspho_trans"/>
    <property type="match status" value="1"/>
</dbReference>
<evidence type="ECO:0000256" key="10">
    <source>
        <dbReference type="PIRSR" id="PIRSR000485-2"/>
    </source>
</evidence>
<feature type="domain" description="Glutamine amidotransferase type-2" evidence="13">
    <location>
        <begin position="9"/>
        <end position="227"/>
    </location>
</feature>
<keyword evidence="7 11" id="KW-0408">Iron</keyword>
<dbReference type="Gene3D" id="3.60.20.10">
    <property type="entry name" value="Glutamine Phosphoribosylpyrophosphate, subunit 1, domain 1"/>
    <property type="match status" value="1"/>
</dbReference>
<gene>
    <name evidence="7" type="primary">purF</name>
</gene>
<dbReference type="PROSITE" id="PS51278">
    <property type="entry name" value="GATASE_TYPE_2"/>
    <property type="match status" value="1"/>
</dbReference>
<evidence type="ECO:0000256" key="12">
    <source>
        <dbReference type="SAM" id="MobiDB-lite"/>
    </source>
</evidence>
<evidence type="ECO:0000256" key="2">
    <source>
        <dbReference type="ARBA" id="ARBA00010138"/>
    </source>
</evidence>
<dbReference type="GO" id="GO:0004044">
    <property type="term" value="F:amidophosphoribosyltransferase activity"/>
    <property type="evidence" value="ECO:0007669"/>
    <property type="project" value="UniProtKB-UniRule"/>
</dbReference>
<keyword evidence="7 11" id="KW-0411">Iron-sulfur</keyword>
<evidence type="ECO:0000256" key="1">
    <source>
        <dbReference type="ARBA" id="ARBA00005209"/>
    </source>
</evidence>
<dbReference type="AlphaFoldDB" id="Q7X2X5"/>
<dbReference type="InterPro" id="IPR005854">
    <property type="entry name" value="PurF"/>
</dbReference>
<comment type="cofactor">
    <cofactor evidence="7 10">
        <name>Mg(2+)</name>
        <dbReference type="ChEBI" id="CHEBI:18420"/>
    </cofactor>
    <text evidence="7 10">Binds 1 Mg(2+) ion per subunit.</text>
</comment>
<dbReference type="GO" id="GO:0000287">
    <property type="term" value="F:magnesium ion binding"/>
    <property type="evidence" value="ECO:0007669"/>
    <property type="project" value="UniProtKB-UniRule"/>
</dbReference>
<evidence type="ECO:0000256" key="9">
    <source>
        <dbReference type="PIRSR" id="PIRSR000485-1"/>
    </source>
</evidence>
<evidence type="ECO:0000256" key="6">
    <source>
        <dbReference type="ARBA" id="ARBA00022962"/>
    </source>
</evidence>
<feature type="binding site" evidence="7 11">
    <location>
        <position position="243"/>
    </location>
    <ligand>
        <name>[4Fe-4S] cluster</name>
        <dbReference type="ChEBI" id="CHEBI:49883"/>
    </ligand>
</feature>
<keyword evidence="7 10" id="KW-0460">Magnesium</keyword>
<keyword evidence="7 10" id="KW-0479">Metal-binding</keyword>
<feature type="binding site" evidence="7 11">
    <location>
        <position position="443"/>
    </location>
    <ligand>
        <name>[4Fe-4S] cluster</name>
        <dbReference type="ChEBI" id="CHEBI:49883"/>
    </ligand>
</feature>
<dbReference type="GO" id="GO:0051539">
    <property type="term" value="F:4 iron, 4 sulfur cluster binding"/>
    <property type="evidence" value="ECO:0007669"/>
    <property type="project" value="UniProtKB-KW"/>
</dbReference>
<feature type="active site" description="Nucleophile" evidence="7 9">
    <location>
        <position position="9"/>
    </location>
</feature>